<evidence type="ECO:0000259" key="1">
    <source>
        <dbReference type="Pfam" id="PF08242"/>
    </source>
</evidence>
<dbReference type="RefSeq" id="XP_022501603.1">
    <property type="nucleotide sequence ID" value="XM_022642506.1"/>
</dbReference>
<feature type="domain" description="Methyltransferase type 12" evidence="1">
    <location>
        <begin position="67"/>
        <end position="166"/>
    </location>
</feature>
<dbReference type="SUPFAM" id="SSF53335">
    <property type="entry name" value="S-adenosyl-L-methionine-dependent methyltransferases"/>
    <property type="match status" value="1"/>
</dbReference>
<reference evidence="2 3" key="1">
    <citation type="submission" date="2016-03" db="EMBL/GenBank/DDBJ databases">
        <title>The draft genome sequence of Fonsecaea nubica causative agent of cutaneous subcutaneous infection in human host.</title>
        <authorList>
            <person name="Costa F."/>
            <person name="Sybren D.H."/>
            <person name="Raittz R.T."/>
            <person name="Weiss V.A."/>
            <person name="Leao A.C."/>
            <person name="Gomes R."/>
            <person name="De Souza E.M."/>
            <person name="Pedrosa F.O."/>
            <person name="Steffens M.B."/>
            <person name="Bombassaro A."/>
            <person name="Tadra-Sfeir M.Z."/>
            <person name="Moreno L.F."/>
            <person name="Najafzadeh M.J."/>
            <person name="Felipe M.S."/>
            <person name="Teixeira M."/>
            <person name="Sun J."/>
            <person name="Xi L."/>
            <person name="Castro M.A."/>
            <person name="Vicente V.A."/>
        </authorList>
    </citation>
    <scope>NUCLEOTIDE SEQUENCE [LARGE SCALE GENOMIC DNA]</scope>
    <source>
        <strain evidence="2 3">CBS 269.64</strain>
    </source>
</reference>
<dbReference type="OrthoDB" id="66144at2759"/>
<proteinExistence type="predicted"/>
<comment type="caution">
    <text evidence="2">The sequence shown here is derived from an EMBL/GenBank/DDBJ whole genome shotgun (WGS) entry which is preliminary data.</text>
</comment>
<keyword evidence="3" id="KW-1185">Reference proteome</keyword>
<dbReference type="EMBL" id="LVCJ01000021">
    <property type="protein sequence ID" value="OAL36591.1"/>
    <property type="molecule type" value="Genomic_DNA"/>
</dbReference>
<dbReference type="CDD" id="cd02440">
    <property type="entry name" value="AdoMet_MTases"/>
    <property type="match status" value="1"/>
</dbReference>
<dbReference type="Pfam" id="PF08242">
    <property type="entry name" value="Methyltransf_12"/>
    <property type="match status" value="1"/>
</dbReference>
<dbReference type="InterPro" id="IPR029063">
    <property type="entry name" value="SAM-dependent_MTases_sf"/>
</dbReference>
<name>A0A178D5V9_9EURO</name>
<accession>A0A178D5V9</accession>
<dbReference type="GO" id="GO:0010420">
    <property type="term" value="F:polyprenyldihydroxybenzoate methyltransferase activity"/>
    <property type="evidence" value="ECO:0007669"/>
    <property type="project" value="TreeGrafter"/>
</dbReference>
<dbReference type="InterPro" id="IPR013217">
    <property type="entry name" value="Methyltransf_12"/>
</dbReference>
<dbReference type="AlphaFoldDB" id="A0A178D5V9"/>
<dbReference type="Gene3D" id="3.40.50.150">
    <property type="entry name" value="Vaccinia Virus protein VP39"/>
    <property type="match status" value="1"/>
</dbReference>
<dbReference type="Proteomes" id="UP000185904">
    <property type="component" value="Unassembled WGS sequence"/>
</dbReference>
<evidence type="ECO:0000313" key="2">
    <source>
        <dbReference type="EMBL" id="OAL36591.1"/>
    </source>
</evidence>
<organism evidence="2 3">
    <name type="scientific">Fonsecaea nubica</name>
    <dbReference type="NCBI Taxonomy" id="856822"/>
    <lineage>
        <taxon>Eukaryota</taxon>
        <taxon>Fungi</taxon>
        <taxon>Dikarya</taxon>
        <taxon>Ascomycota</taxon>
        <taxon>Pezizomycotina</taxon>
        <taxon>Eurotiomycetes</taxon>
        <taxon>Chaetothyriomycetidae</taxon>
        <taxon>Chaetothyriales</taxon>
        <taxon>Herpotrichiellaceae</taxon>
        <taxon>Fonsecaea</taxon>
    </lineage>
</organism>
<protein>
    <recommendedName>
        <fullName evidence="1">Methyltransferase type 12 domain-containing protein</fullName>
    </recommendedName>
</protein>
<dbReference type="GeneID" id="34587628"/>
<gene>
    <name evidence="2" type="ORF">AYO20_04207</name>
</gene>
<dbReference type="PANTHER" id="PTHR43464:SF52">
    <property type="entry name" value="PUTATIVE-RELATED"/>
    <property type="match status" value="1"/>
</dbReference>
<evidence type="ECO:0000313" key="3">
    <source>
        <dbReference type="Proteomes" id="UP000185904"/>
    </source>
</evidence>
<dbReference type="PANTHER" id="PTHR43464">
    <property type="entry name" value="METHYLTRANSFERASE"/>
    <property type="match status" value="1"/>
</dbReference>
<sequence>MSQVIPQSLDPTTRYLSTTQAYDLWSAVYDTDGNFLQALDTIEMKTLMPRMLEILDGDSCPRPWTMVDLGCGTGRNTAALLEVERAASVVGLDLSPGMLEVAKERLQKFHASGKLQLKVYDMVQESMPPECAIGADAVVSTLVIEHIPADIFFSTVAKILRPGGILVLTNMHSEMGKISQAGFIDPKTGEKIRPTSYSHTLAEVEAAALKSGFEVLGQIKEKAVDESMVATLGQRSGKWVGITVWFGGILRKKLHDSPSIREEAAQEAVSVSD</sequence>